<keyword evidence="1" id="KW-0812">Transmembrane</keyword>
<keyword evidence="5" id="KW-1185">Reference proteome</keyword>
<feature type="signal peptide" evidence="2">
    <location>
        <begin position="1"/>
        <end position="23"/>
    </location>
</feature>
<evidence type="ECO:0000259" key="3">
    <source>
        <dbReference type="Pfam" id="PF02298"/>
    </source>
</evidence>
<dbReference type="PANTHER" id="PTHR33021">
    <property type="entry name" value="BLUE COPPER PROTEIN"/>
    <property type="match status" value="1"/>
</dbReference>
<dbReference type="GO" id="GO:0005886">
    <property type="term" value="C:plasma membrane"/>
    <property type="evidence" value="ECO:0007669"/>
    <property type="project" value="TreeGrafter"/>
</dbReference>
<sequence>MAKAMVFMVLLISLLFFIQNIDASDEFVVGGWGVWSLESTTCNQWKERSRLQLGETIGLDQWSRCCHASSNKPKNSLFNRMFSMAKAMVFMGLLSLLLLIQNIDASRDKFVVGGWGIWSLESSSCNQWNEKTRLQLGDTIVYMYEADKSLMVKVNQEDCIICNTPSSVNATKYNDGYSVVKLNQTGPNYSISGMVENNDKISILVMADLTRSTPTAPSLPTQAPTCECNAFLYIFWGFLLCIALLLVVGGCAAACAPENEIKKGGIDGLKIKSAY</sequence>
<dbReference type="Proteomes" id="UP000245207">
    <property type="component" value="Unassembled WGS sequence"/>
</dbReference>
<evidence type="ECO:0000256" key="2">
    <source>
        <dbReference type="SAM" id="SignalP"/>
    </source>
</evidence>
<gene>
    <name evidence="4" type="ORF">CTI12_AA039450</name>
</gene>
<dbReference type="EMBL" id="PKPP01000183">
    <property type="protein sequence ID" value="PWA96355.1"/>
    <property type="molecule type" value="Genomic_DNA"/>
</dbReference>
<dbReference type="AlphaFoldDB" id="A0A2U1QEB8"/>
<evidence type="ECO:0000256" key="1">
    <source>
        <dbReference type="SAM" id="Phobius"/>
    </source>
</evidence>
<feature type="chain" id="PRO_5015526515" evidence="2">
    <location>
        <begin position="24"/>
        <end position="275"/>
    </location>
</feature>
<comment type="caution">
    <text evidence="4">The sequence shown here is derived from an EMBL/GenBank/DDBJ whole genome shotgun (WGS) entry which is preliminary data.</text>
</comment>
<evidence type="ECO:0000313" key="4">
    <source>
        <dbReference type="EMBL" id="PWA96355.1"/>
    </source>
</evidence>
<protein>
    <submittedName>
        <fullName evidence="4">Early nodulin-like protein 9</fullName>
    </submittedName>
</protein>
<dbReference type="InterPro" id="IPR003245">
    <property type="entry name" value="Phytocyanin_dom"/>
</dbReference>
<reference evidence="4 5" key="1">
    <citation type="journal article" date="2018" name="Mol. Plant">
        <title>The genome of Artemisia annua provides insight into the evolution of Asteraceae family and artemisinin biosynthesis.</title>
        <authorList>
            <person name="Shen Q."/>
            <person name="Zhang L."/>
            <person name="Liao Z."/>
            <person name="Wang S."/>
            <person name="Yan T."/>
            <person name="Shi P."/>
            <person name="Liu M."/>
            <person name="Fu X."/>
            <person name="Pan Q."/>
            <person name="Wang Y."/>
            <person name="Lv Z."/>
            <person name="Lu X."/>
            <person name="Zhang F."/>
            <person name="Jiang W."/>
            <person name="Ma Y."/>
            <person name="Chen M."/>
            <person name="Hao X."/>
            <person name="Li L."/>
            <person name="Tang Y."/>
            <person name="Lv G."/>
            <person name="Zhou Y."/>
            <person name="Sun X."/>
            <person name="Brodelius P.E."/>
            <person name="Rose J.K.C."/>
            <person name="Tang K."/>
        </authorList>
    </citation>
    <scope>NUCLEOTIDE SEQUENCE [LARGE SCALE GENOMIC DNA]</scope>
    <source>
        <strain evidence="5">cv. Huhao1</strain>
        <tissue evidence="4">Leaf</tissue>
    </source>
</reference>
<dbReference type="InterPro" id="IPR008972">
    <property type="entry name" value="Cupredoxin"/>
</dbReference>
<accession>A0A2U1QEB8</accession>
<dbReference type="STRING" id="35608.A0A2U1QEB8"/>
<proteinExistence type="predicted"/>
<feature type="transmembrane region" description="Helical" evidence="1">
    <location>
        <begin position="81"/>
        <end position="100"/>
    </location>
</feature>
<dbReference type="SUPFAM" id="SSF49503">
    <property type="entry name" value="Cupredoxins"/>
    <property type="match status" value="1"/>
</dbReference>
<organism evidence="4 5">
    <name type="scientific">Artemisia annua</name>
    <name type="common">Sweet wormwood</name>
    <dbReference type="NCBI Taxonomy" id="35608"/>
    <lineage>
        <taxon>Eukaryota</taxon>
        <taxon>Viridiplantae</taxon>
        <taxon>Streptophyta</taxon>
        <taxon>Embryophyta</taxon>
        <taxon>Tracheophyta</taxon>
        <taxon>Spermatophyta</taxon>
        <taxon>Magnoliopsida</taxon>
        <taxon>eudicotyledons</taxon>
        <taxon>Gunneridae</taxon>
        <taxon>Pentapetalae</taxon>
        <taxon>asterids</taxon>
        <taxon>campanulids</taxon>
        <taxon>Asterales</taxon>
        <taxon>Asteraceae</taxon>
        <taxon>Asteroideae</taxon>
        <taxon>Anthemideae</taxon>
        <taxon>Artemisiinae</taxon>
        <taxon>Artemisia</taxon>
    </lineage>
</organism>
<evidence type="ECO:0000313" key="5">
    <source>
        <dbReference type="Proteomes" id="UP000245207"/>
    </source>
</evidence>
<name>A0A2U1QEB8_ARTAN</name>
<dbReference type="InterPro" id="IPR039391">
    <property type="entry name" value="Phytocyanin-like"/>
</dbReference>
<feature type="domain" description="Phytocyanin" evidence="3">
    <location>
        <begin position="118"/>
        <end position="197"/>
    </location>
</feature>
<dbReference type="Pfam" id="PF02298">
    <property type="entry name" value="Cu_bind_like"/>
    <property type="match status" value="1"/>
</dbReference>
<keyword evidence="1" id="KW-1133">Transmembrane helix</keyword>
<keyword evidence="2" id="KW-0732">Signal</keyword>
<feature type="transmembrane region" description="Helical" evidence="1">
    <location>
        <begin position="230"/>
        <end position="249"/>
    </location>
</feature>
<dbReference type="OrthoDB" id="691587at2759"/>
<dbReference type="PANTHER" id="PTHR33021:SF253">
    <property type="entry name" value="EARLY NODULIN-LIKE PROTEIN 9"/>
    <property type="match status" value="1"/>
</dbReference>
<dbReference type="Gene3D" id="2.60.40.420">
    <property type="entry name" value="Cupredoxins - blue copper proteins"/>
    <property type="match status" value="1"/>
</dbReference>
<keyword evidence="1" id="KW-0472">Membrane</keyword>
<dbReference type="GO" id="GO:0009055">
    <property type="term" value="F:electron transfer activity"/>
    <property type="evidence" value="ECO:0007669"/>
    <property type="project" value="InterPro"/>
</dbReference>